<dbReference type="Proteomes" id="UP001230504">
    <property type="component" value="Unassembled WGS sequence"/>
</dbReference>
<evidence type="ECO:0000313" key="1">
    <source>
        <dbReference type="EMBL" id="KAK1593281.1"/>
    </source>
</evidence>
<sequence length="202" mass="22192">MGFVPYGPSVYAVFGFPETSSRRSTAAAVLLPRPCRSRCKQGALDGTHTHTNTGLQAHPTPHTHMRTHVCSYKTHNASRPSWSHGLWEGSEATLRGSIIADHGGCTGYASSVSEFMSPPSPLANCRREVETGVLLSFFEILVYFPSQSPSSHIATTILSIHNPRFLCLPFLFLSALDVPSRTWNPSLRSMFPTRLTMTLFPS</sequence>
<protein>
    <submittedName>
        <fullName evidence="1">Uncharacterized protein</fullName>
    </submittedName>
</protein>
<dbReference type="GeneID" id="85441950"/>
<proteinExistence type="predicted"/>
<reference evidence="1" key="1">
    <citation type="submission" date="2021-06" db="EMBL/GenBank/DDBJ databases">
        <title>Comparative genomics, transcriptomics and evolutionary studies reveal genomic signatures of adaptation to plant cell wall in hemibiotrophic fungi.</title>
        <authorList>
            <consortium name="DOE Joint Genome Institute"/>
            <person name="Baroncelli R."/>
            <person name="Diaz J.F."/>
            <person name="Benocci T."/>
            <person name="Peng M."/>
            <person name="Battaglia E."/>
            <person name="Haridas S."/>
            <person name="Andreopoulos W."/>
            <person name="Labutti K."/>
            <person name="Pangilinan J."/>
            <person name="Floch G.L."/>
            <person name="Makela M.R."/>
            <person name="Henrissat B."/>
            <person name="Grigoriev I.V."/>
            <person name="Crouch J.A."/>
            <person name="De Vries R.P."/>
            <person name="Sukno S.A."/>
            <person name="Thon M.R."/>
        </authorList>
    </citation>
    <scope>NUCLEOTIDE SEQUENCE</scope>
    <source>
        <strain evidence="1">CBS 125086</strain>
    </source>
</reference>
<dbReference type="RefSeq" id="XP_060414592.1">
    <property type="nucleotide sequence ID" value="XM_060557710.1"/>
</dbReference>
<organism evidence="1 2">
    <name type="scientific">Colletotrichum navitas</name>
    <dbReference type="NCBI Taxonomy" id="681940"/>
    <lineage>
        <taxon>Eukaryota</taxon>
        <taxon>Fungi</taxon>
        <taxon>Dikarya</taxon>
        <taxon>Ascomycota</taxon>
        <taxon>Pezizomycotina</taxon>
        <taxon>Sordariomycetes</taxon>
        <taxon>Hypocreomycetidae</taxon>
        <taxon>Glomerellales</taxon>
        <taxon>Glomerellaceae</taxon>
        <taxon>Colletotrichum</taxon>
        <taxon>Colletotrichum graminicola species complex</taxon>
    </lineage>
</organism>
<dbReference type="EMBL" id="JAHLJV010000026">
    <property type="protein sequence ID" value="KAK1593281.1"/>
    <property type="molecule type" value="Genomic_DNA"/>
</dbReference>
<name>A0AAD8PZX5_9PEZI</name>
<comment type="caution">
    <text evidence="1">The sequence shown here is derived from an EMBL/GenBank/DDBJ whole genome shotgun (WGS) entry which is preliminary data.</text>
</comment>
<accession>A0AAD8PZX5</accession>
<keyword evidence="2" id="KW-1185">Reference proteome</keyword>
<dbReference type="AlphaFoldDB" id="A0AAD8PZX5"/>
<gene>
    <name evidence="1" type="ORF">LY79DRAFT_552336</name>
</gene>
<evidence type="ECO:0000313" key="2">
    <source>
        <dbReference type="Proteomes" id="UP001230504"/>
    </source>
</evidence>